<evidence type="ECO:0008006" key="12">
    <source>
        <dbReference type="Google" id="ProtNLM"/>
    </source>
</evidence>
<evidence type="ECO:0000256" key="3">
    <source>
        <dbReference type="ARBA" id="ARBA00022692"/>
    </source>
</evidence>
<organism evidence="10 11">
    <name type="scientific">Petrolisthes cinctipes</name>
    <name type="common">Flat porcelain crab</name>
    <dbReference type="NCBI Taxonomy" id="88211"/>
    <lineage>
        <taxon>Eukaryota</taxon>
        <taxon>Metazoa</taxon>
        <taxon>Ecdysozoa</taxon>
        <taxon>Arthropoda</taxon>
        <taxon>Crustacea</taxon>
        <taxon>Multicrustacea</taxon>
        <taxon>Malacostraca</taxon>
        <taxon>Eumalacostraca</taxon>
        <taxon>Eucarida</taxon>
        <taxon>Decapoda</taxon>
        <taxon>Pleocyemata</taxon>
        <taxon>Anomura</taxon>
        <taxon>Galatheoidea</taxon>
        <taxon>Porcellanidae</taxon>
        <taxon>Petrolisthes</taxon>
    </lineage>
</organism>
<dbReference type="AlphaFoldDB" id="A0AAE1KEP2"/>
<evidence type="ECO:0000256" key="8">
    <source>
        <dbReference type="SAM" id="MobiDB-lite"/>
    </source>
</evidence>
<proteinExistence type="inferred from homology"/>
<keyword evidence="5 9" id="KW-1133">Transmembrane helix</keyword>
<comment type="similarity">
    <text evidence="2">Belongs to the NEMP family.</text>
</comment>
<evidence type="ECO:0000256" key="7">
    <source>
        <dbReference type="ARBA" id="ARBA00023242"/>
    </source>
</evidence>
<sequence length="305" mass="34954">MTGVDFWRVVTLVTAVIIFFTSVRLARNVFFHYTTGITFGVFCSLLILVYVVAKMLPKKSSAVAVMVGGWGLIVYMVQHLWQNFLVVVKEHHAVVIGYVVVVGLISFAAVYRYGPLTDQRSINLVQWGMQLSALLALFLCSQYREATLGIAIVMVSCYSVPERWKAKLRTFWVRRFPPKVRRLTEEEYLQQANVETRRALEDLREFCRSPKCDKWNVVSKLSTPHRFVEFVGARNSRQRGTSNKAQKQRFAEFVEGGSHLDDEAILAYESNDLRLPRDEDNDDLYMTTDSEGDLDNQLDENGEMT</sequence>
<keyword evidence="3 9" id="KW-0812">Transmembrane</keyword>
<evidence type="ECO:0000256" key="5">
    <source>
        <dbReference type="ARBA" id="ARBA00022989"/>
    </source>
</evidence>
<comment type="caution">
    <text evidence="10">The sequence shown here is derived from an EMBL/GenBank/DDBJ whole genome shotgun (WGS) entry which is preliminary data.</text>
</comment>
<dbReference type="PANTHER" id="PTHR13598">
    <property type="entry name" value="AT07567P-RELATED"/>
    <property type="match status" value="1"/>
</dbReference>
<dbReference type="GO" id="GO:0005637">
    <property type="term" value="C:nuclear inner membrane"/>
    <property type="evidence" value="ECO:0007669"/>
    <property type="project" value="UniProtKB-SubCell"/>
</dbReference>
<dbReference type="InterPro" id="IPR019358">
    <property type="entry name" value="NEMP_fam"/>
</dbReference>
<evidence type="ECO:0000313" key="10">
    <source>
        <dbReference type="EMBL" id="KAK3873276.1"/>
    </source>
</evidence>
<comment type="subcellular location">
    <subcellularLocation>
        <location evidence="1">Nucleus inner membrane</location>
        <topology evidence="1">Multi-pass membrane protein</topology>
        <orientation evidence="1">Nucleoplasmic side</orientation>
    </subcellularLocation>
</comment>
<feature type="region of interest" description="Disordered" evidence="8">
    <location>
        <begin position="276"/>
        <end position="305"/>
    </location>
</feature>
<gene>
    <name evidence="10" type="ORF">Pcinc_021703</name>
</gene>
<keyword evidence="4" id="KW-0732">Signal</keyword>
<protein>
    <recommendedName>
        <fullName evidence="12">Nuclear envelope integral membrane protein 1</fullName>
    </recommendedName>
</protein>
<dbReference type="Proteomes" id="UP001286313">
    <property type="component" value="Unassembled WGS sequence"/>
</dbReference>
<feature type="transmembrane region" description="Helical" evidence="9">
    <location>
        <begin position="30"/>
        <end position="51"/>
    </location>
</feature>
<evidence type="ECO:0000313" key="11">
    <source>
        <dbReference type="Proteomes" id="UP001286313"/>
    </source>
</evidence>
<name>A0AAE1KEP2_PETCI</name>
<keyword evidence="7" id="KW-0539">Nucleus</keyword>
<evidence type="ECO:0000256" key="4">
    <source>
        <dbReference type="ARBA" id="ARBA00022729"/>
    </source>
</evidence>
<keyword evidence="11" id="KW-1185">Reference proteome</keyword>
<feature type="transmembrane region" description="Helical" evidence="9">
    <location>
        <begin position="63"/>
        <end position="81"/>
    </location>
</feature>
<dbReference type="EMBL" id="JAWQEG010002241">
    <property type="protein sequence ID" value="KAK3873276.1"/>
    <property type="molecule type" value="Genomic_DNA"/>
</dbReference>
<feature type="transmembrane region" description="Helical" evidence="9">
    <location>
        <begin position="93"/>
        <end position="113"/>
    </location>
</feature>
<dbReference type="PANTHER" id="PTHR13598:SF1">
    <property type="entry name" value="AT07567P-RELATED"/>
    <property type="match status" value="1"/>
</dbReference>
<reference evidence="10" key="1">
    <citation type="submission" date="2023-10" db="EMBL/GenBank/DDBJ databases">
        <title>Genome assemblies of two species of porcelain crab, Petrolisthes cinctipes and Petrolisthes manimaculis (Anomura: Porcellanidae).</title>
        <authorList>
            <person name="Angst P."/>
        </authorList>
    </citation>
    <scope>NUCLEOTIDE SEQUENCE</scope>
    <source>
        <strain evidence="10">PB745_01</strain>
        <tissue evidence="10">Gill</tissue>
    </source>
</reference>
<evidence type="ECO:0000256" key="2">
    <source>
        <dbReference type="ARBA" id="ARBA00005748"/>
    </source>
</evidence>
<feature type="transmembrane region" description="Helical" evidence="9">
    <location>
        <begin position="6"/>
        <end position="23"/>
    </location>
</feature>
<accession>A0AAE1KEP2</accession>
<dbReference type="Pfam" id="PF10225">
    <property type="entry name" value="NEMP"/>
    <property type="match status" value="1"/>
</dbReference>
<evidence type="ECO:0000256" key="6">
    <source>
        <dbReference type="ARBA" id="ARBA00023136"/>
    </source>
</evidence>
<evidence type="ECO:0000256" key="9">
    <source>
        <dbReference type="SAM" id="Phobius"/>
    </source>
</evidence>
<keyword evidence="6 9" id="KW-0472">Membrane</keyword>
<feature type="compositionally biased region" description="Acidic residues" evidence="8">
    <location>
        <begin position="290"/>
        <end position="305"/>
    </location>
</feature>
<evidence type="ECO:0000256" key="1">
    <source>
        <dbReference type="ARBA" id="ARBA00004575"/>
    </source>
</evidence>